<proteinExistence type="predicted"/>
<protein>
    <submittedName>
        <fullName evidence="1">Uncharacterized protein</fullName>
    </submittedName>
</protein>
<reference evidence="1 2" key="1">
    <citation type="submission" date="2024-06" db="EMBL/GenBank/DDBJ databases">
        <title>Genomic Encyclopedia of Type Strains, Phase V (KMG-V): Genome sequencing to study the core and pangenomes of soil and plant-associated prokaryotes.</title>
        <authorList>
            <person name="Whitman W."/>
        </authorList>
    </citation>
    <scope>NUCLEOTIDE SEQUENCE [LARGE SCALE GENOMIC DNA]</scope>
    <source>
        <strain evidence="1 2">USDA 160</strain>
    </source>
</reference>
<name>A0ABV2RPF8_BRAJP</name>
<comment type="caution">
    <text evidence="1">The sequence shown here is derived from an EMBL/GenBank/DDBJ whole genome shotgun (WGS) entry which is preliminary data.</text>
</comment>
<dbReference type="EMBL" id="JBEPTQ010000002">
    <property type="protein sequence ID" value="MET4718841.1"/>
    <property type="molecule type" value="Genomic_DNA"/>
</dbReference>
<dbReference type="Proteomes" id="UP001549291">
    <property type="component" value="Unassembled WGS sequence"/>
</dbReference>
<keyword evidence="2" id="KW-1185">Reference proteome</keyword>
<organism evidence="1 2">
    <name type="scientific">Bradyrhizobium japonicum</name>
    <dbReference type="NCBI Taxonomy" id="375"/>
    <lineage>
        <taxon>Bacteria</taxon>
        <taxon>Pseudomonadati</taxon>
        <taxon>Pseudomonadota</taxon>
        <taxon>Alphaproteobacteria</taxon>
        <taxon>Hyphomicrobiales</taxon>
        <taxon>Nitrobacteraceae</taxon>
        <taxon>Bradyrhizobium</taxon>
    </lineage>
</organism>
<accession>A0ABV2RPF8</accession>
<evidence type="ECO:0000313" key="2">
    <source>
        <dbReference type="Proteomes" id="UP001549291"/>
    </source>
</evidence>
<evidence type="ECO:0000313" key="1">
    <source>
        <dbReference type="EMBL" id="MET4718841.1"/>
    </source>
</evidence>
<sequence>MTERSTCAETTNRLLAGGAHIHVDFHATGHFDDLRGFPGHFGSPFHEFGRIRPTVKVMRAEKFASEIFPRKPCCAAKMMVEHHFP</sequence>
<gene>
    <name evidence="1" type="ORF">ABIF63_002947</name>
</gene>